<dbReference type="PANTHER" id="PTHR43798:SF20">
    <property type="entry name" value="2-SUCCINYL-6-HYDROXY-2,4-CYCLOHEXADIENE-1-CARBOXYLATE SYNTHASE-RELATED"/>
    <property type="match status" value="1"/>
</dbReference>
<dbReference type="PANTHER" id="PTHR43798">
    <property type="entry name" value="MONOACYLGLYCEROL LIPASE"/>
    <property type="match status" value="1"/>
</dbReference>
<keyword evidence="5" id="KW-1185">Reference proteome</keyword>
<dbReference type="Proteomes" id="UP000798488">
    <property type="component" value="Unassembled WGS sequence"/>
</dbReference>
<evidence type="ECO:0000256" key="2">
    <source>
        <dbReference type="HAMAP-Rule" id="MF_01660"/>
    </source>
</evidence>
<dbReference type="Gene3D" id="3.40.50.1820">
    <property type="entry name" value="alpha/beta hydrolase"/>
    <property type="match status" value="1"/>
</dbReference>
<organism evidence="4 5">
    <name type="scientific">Sporotomaculum syntrophicum</name>
    <dbReference type="NCBI Taxonomy" id="182264"/>
    <lineage>
        <taxon>Bacteria</taxon>
        <taxon>Bacillati</taxon>
        <taxon>Bacillota</taxon>
        <taxon>Clostridia</taxon>
        <taxon>Eubacteriales</taxon>
        <taxon>Desulfallaceae</taxon>
        <taxon>Sporotomaculum</taxon>
    </lineage>
</organism>
<comment type="caution">
    <text evidence="4">The sequence shown here is derived from an EMBL/GenBank/DDBJ whole genome shotgun (WGS) entry which is preliminary data.</text>
</comment>
<protein>
    <recommendedName>
        <fullName evidence="2">Putative 2-succinyl-6-hydroxy-2,4-cyclohexadiene-1-carboxylate synthase</fullName>
        <shortName evidence="2">SHCHC synthase</shortName>
        <ecNumber evidence="2">4.2.99.20</ecNumber>
    </recommendedName>
</protein>
<evidence type="ECO:0000313" key="4">
    <source>
        <dbReference type="EMBL" id="KAF1084230.1"/>
    </source>
</evidence>
<dbReference type="GO" id="GO:0016020">
    <property type="term" value="C:membrane"/>
    <property type="evidence" value="ECO:0007669"/>
    <property type="project" value="TreeGrafter"/>
</dbReference>
<keyword evidence="4" id="KW-0378">Hydrolase</keyword>
<dbReference type="EC" id="4.2.99.20" evidence="2"/>
<dbReference type="InterPro" id="IPR022485">
    <property type="entry name" value="SHCHC_synthase_MenH"/>
</dbReference>
<dbReference type="Pfam" id="PF00561">
    <property type="entry name" value="Abhydrolase_1"/>
    <property type="match status" value="1"/>
</dbReference>
<dbReference type="GO" id="GO:0009234">
    <property type="term" value="P:menaquinone biosynthetic process"/>
    <property type="evidence" value="ECO:0007669"/>
    <property type="project" value="UniProtKB-UniRule"/>
</dbReference>
<evidence type="ECO:0000259" key="3">
    <source>
        <dbReference type="Pfam" id="PF00561"/>
    </source>
</evidence>
<proteinExistence type="inferred from homology"/>
<sequence>MFITIDNIRYAVVTRGTGPPMLCLHGFAENFSTWDFIHLEHCQMVLVDLIGHGHSDKPESLAPYRVSAIIGQLHKLMQLLGHQKYALMGYSMGGRLALAYTLAYPQEITRLVLESSSYGECDTQNRARRRNHDVWLAKAILVNGIEWFNGYWSGLDLFTSQQNLPHNIRDKISERRLLNLPHALANTLLGNGQGNFPCLQEQITHLSVPVLYINGEYDDKYRNIGAEFAQLNPGIRRETIRDAGHNNHIEKPHLFNEVVNNWLLY</sequence>
<keyword evidence="2" id="KW-0456">Lyase</keyword>
<feature type="domain" description="AB hydrolase-1" evidence="3">
    <location>
        <begin position="19"/>
        <end position="252"/>
    </location>
</feature>
<comment type="pathway">
    <text evidence="2">Quinol/quinone metabolism; 1,4-dihydroxy-2-naphthoate biosynthesis; 1,4-dihydroxy-2-naphthoate from chorismate: step 3/7.</text>
</comment>
<evidence type="ECO:0000313" key="5">
    <source>
        <dbReference type="Proteomes" id="UP000798488"/>
    </source>
</evidence>
<comment type="pathway">
    <text evidence="2">Quinol/quinone metabolism; menaquinone biosynthesis.</text>
</comment>
<dbReference type="InterPro" id="IPR050266">
    <property type="entry name" value="AB_hydrolase_sf"/>
</dbReference>
<dbReference type="SUPFAM" id="SSF53474">
    <property type="entry name" value="alpha/beta-Hydrolases"/>
    <property type="match status" value="1"/>
</dbReference>
<dbReference type="InterPro" id="IPR000073">
    <property type="entry name" value="AB_hydrolase_1"/>
</dbReference>
<evidence type="ECO:0000256" key="1">
    <source>
        <dbReference type="ARBA" id="ARBA00022428"/>
    </source>
</evidence>
<accession>A0A9D2WNG8</accession>
<dbReference type="OrthoDB" id="9775557at2"/>
<gene>
    <name evidence="4" type="primary">lip3</name>
    <name evidence="2" type="synonym">menH</name>
    <name evidence="4" type="ORF">SPSYN_02634</name>
</gene>
<dbReference type="NCBIfam" id="TIGR03695">
    <property type="entry name" value="menH_SHCHC"/>
    <property type="match status" value="1"/>
</dbReference>
<reference evidence="4" key="1">
    <citation type="submission" date="2016-02" db="EMBL/GenBank/DDBJ databases">
        <title>Draft Genome Sequence of Sporotomaculum syntrophicum Strain FB, a Syntrophic Benzoate Degrader.</title>
        <authorList>
            <person name="Nobu M.K."/>
            <person name="Narihiro T."/>
            <person name="Qiu Y.-L."/>
            <person name="Ohashi A."/>
            <person name="Liu W.-T."/>
            <person name="Yuji S."/>
        </authorList>
    </citation>
    <scope>NUCLEOTIDE SEQUENCE</scope>
    <source>
        <strain evidence="4">FB</strain>
    </source>
</reference>
<dbReference type="HAMAP" id="MF_01660">
    <property type="entry name" value="MenH"/>
    <property type="match status" value="1"/>
</dbReference>
<comment type="function">
    <text evidence="2">Catalyzes a proton abstraction reaction that results in 2,5-elimination of pyruvate from 2-succinyl-5-enolpyruvyl-6-hydroxy-3-cyclohexene-1-carboxylate (SEPHCHC) and the formation of 2-succinyl-6-hydroxy-2,4-cyclohexadiene-1-carboxylate (SHCHC).</text>
</comment>
<dbReference type="GO" id="GO:0070205">
    <property type="term" value="F:2-succinyl-6-hydroxy-2,4-cyclohexadiene-1-carboxylate synthase activity"/>
    <property type="evidence" value="ECO:0007669"/>
    <property type="project" value="UniProtKB-UniRule"/>
</dbReference>
<keyword evidence="1 2" id="KW-0474">Menaquinone biosynthesis</keyword>
<dbReference type="AlphaFoldDB" id="A0A9D2WNG8"/>
<dbReference type="PRINTS" id="PR00111">
    <property type="entry name" value="ABHYDROLASE"/>
</dbReference>
<dbReference type="InterPro" id="IPR029058">
    <property type="entry name" value="AB_hydrolase_fold"/>
</dbReference>
<name>A0A9D2WNG8_9FIRM</name>
<dbReference type="EMBL" id="LSRS01000006">
    <property type="protein sequence ID" value="KAF1084230.1"/>
    <property type="molecule type" value="Genomic_DNA"/>
</dbReference>
<comment type="similarity">
    <text evidence="2">Belongs to the AB hydrolase superfamily. MenH family.</text>
</comment>
<comment type="catalytic activity">
    <reaction evidence="2">
        <text>5-enolpyruvoyl-6-hydroxy-2-succinyl-cyclohex-3-ene-1-carboxylate = (1R,6R)-6-hydroxy-2-succinyl-cyclohexa-2,4-diene-1-carboxylate + pyruvate</text>
        <dbReference type="Rhea" id="RHEA:25597"/>
        <dbReference type="ChEBI" id="CHEBI:15361"/>
        <dbReference type="ChEBI" id="CHEBI:58689"/>
        <dbReference type="ChEBI" id="CHEBI:58818"/>
        <dbReference type="EC" id="4.2.99.20"/>
    </reaction>
</comment>
<comment type="subunit">
    <text evidence="2">Monomer.</text>
</comment>
<dbReference type="RefSeq" id="WP_161822914.1">
    <property type="nucleotide sequence ID" value="NZ_LSRS01000006.1"/>
</dbReference>
<dbReference type="GO" id="GO:0016787">
    <property type="term" value="F:hydrolase activity"/>
    <property type="evidence" value="ECO:0007669"/>
    <property type="project" value="UniProtKB-KW"/>
</dbReference>